<keyword evidence="5" id="KW-0804">Transcription</keyword>
<evidence type="ECO:0000313" key="9">
    <source>
        <dbReference type="Proteomes" id="UP001597493"/>
    </source>
</evidence>
<evidence type="ECO:0000259" key="6">
    <source>
        <dbReference type="Pfam" id="PF04542"/>
    </source>
</evidence>
<dbReference type="PANTHER" id="PTHR43133">
    <property type="entry name" value="RNA POLYMERASE ECF-TYPE SIGMA FACTO"/>
    <property type="match status" value="1"/>
</dbReference>
<keyword evidence="9" id="KW-1185">Reference proteome</keyword>
<organism evidence="8 9">
    <name type="scientific">Paenibacillus thailandensis</name>
    <dbReference type="NCBI Taxonomy" id="393250"/>
    <lineage>
        <taxon>Bacteria</taxon>
        <taxon>Bacillati</taxon>
        <taxon>Bacillota</taxon>
        <taxon>Bacilli</taxon>
        <taxon>Bacillales</taxon>
        <taxon>Paenibacillaceae</taxon>
        <taxon>Paenibacillus</taxon>
    </lineage>
</organism>
<evidence type="ECO:0000259" key="7">
    <source>
        <dbReference type="Pfam" id="PF08281"/>
    </source>
</evidence>
<dbReference type="Pfam" id="PF04542">
    <property type="entry name" value="Sigma70_r2"/>
    <property type="match status" value="1"/>
</dbReference>
<dbReference type="PANTHER" id="PTHR43133:SF8">
    <property type="entry name" value="RNA POLYMERASE SIGMA FACTOR HI_1459-RELATED"/>
    <property type="match status" value="1"/>
</dbReference>
<evidence type="ECO:0000256" key="1">
    <source>
        <dbReference type="ARBA" id="ARBA00010641"/>
    </source>
</evidence>
<dbReference type="Gene3D" id="1.10.1740.10">
    <property type="match status" value="1"/>
</dbReference>
<comment type="similarity">
    <text evidence="1">Belongs to the sigma-70 factor family. ECF subfamily.</text>
</comment>
<evidence type="ECO:0000313" key="8">
    <source>
        <dbReference type="EMBL" id="MFD2660080.1"/>
    </source>
</evidence>
<name>A0ABW5QVF3_9BACL</name>
<dbReference type="InterPro" id="IPR013324">
    <property type="entry name" value="RNA_pol_sigma_r3/r4-like"/>
</dbReference>
<evidence type="ECO:0000256" key="3">
    <source>
        <dbReference type="ARBA" id="ARBA00023082"/>
    </source>
</evidence>
<proteinExistence type="inferred from homology"/>
<keyword evidence="3" id="KW-0731">Sigma factor</keyword>
<gene>
    <name evidence="8" type="ORF">ACFSW5_07325</name>
</gene>
<feature type="domain" description="RNA polymerase sigma factor 70 region 4 type 2" evidence="7">
    <location>
        <begin position="108"/>
        <end position="159"/>
    </location>
</feature>
<keyword evidence="2" id="KW-0805">Transcription regulation</keyword>
<sequence length="240" mass="27404">MLPIDPSKRTQTEEWLHSIHSGLHAYCLSLSRHAWEADDLVQDTMVRLLRVMERDPGKVISRTYVYRIARNLWIDRYRKRTRSGMTLADDAIQELASDSDFAIDTREMLDSIARLLNPKSVVVLLLMDVFDFTAKETAHMIASTEGAVQVALSRARRRLRDMADMARGEDPKVRPAGAAPDPVWFEAILNGFRKRNPKAIYEAYLRLHEGGVRLRGLRSMGGRLFFTFQDPDGNLLMVST</sequence>
<dbReference type="InterPro" id="IPR007627">
    <property type="entry name" value="RNA_pol_sigma70_r2"/>
</dbReference>
<dbReference type="SUPFAM" id="SSF54593">
    <property type="entry name" value="Glyoxalase/Bleomycin resistance protein/Dihydroxybiphenyl dioxygenase"/>
    <property type="match status" value="1"/>
</dbReference>
<dbReference type="InterPro" id="IPR013325">
    <property type="entry name" value="RNA_pol_sigma_r2"/>
</dbReference>
<dbReference type="InterPro" id="IPR039425">
    <property type="entry name" value="RNA_pol_sigma-70-like"/>
</dbReference>
<dbReference type="InterPro" id="IPR013249">
    <property type="entry name" value="RNA_pol_sigma70_r4_t2"/>
</dbReference>
<accession>A0ABW5QVF3</accession>
<dbReference type="EMBL" id="JBHUMY010000006">
    <property type="protein sequence ID" value="MFD2660080.1"/>
    <property type="molecule type" value="Genomic_DNA"/>
</dbReference>
<evidence type="ECO:0000256" key="5">
    <source>
        <dbReference type="ARBA" id="ARBA00023163"/>
    </source>
</evidence>
<dbReference type="Pfam" id="PF08281">
    <property type="entry name" value="Sigma70_r4_2"/>
    <property type="match status" value="1"/>
</dbReference>
<dbReference type="NCBIfam" id="TIGR02937">
    <property type="entry name" value="sigma70-ECF"/>
    <property type="match status" value="1"/>
</dbReference>
<keyword evidence="4" id="KW-0238">DNA-binding</keyword>
<comment type="caution">
    <text evidence="8">The sequence shown here is derived from an EMBL/GenBank/DDBJ whole genome shotgun (WGS) entry which is preliminary data.</text>
</comment>
<evidence type="ECO:0000256" key="4">
    <source>
        <dbReference type="ARBA" id="ARBA00023125"/>
    </source>
</evidence>
<dbReference type="InterPro" id="IPR014284">
    <property type="entry name" value="RNA_pol_sigma-70_dom"/>
</dbReference>
<dbReference type="InterPro" id="IPR036388">
    <property type="entry name" value="WH-like_DNA-bd_sf"/>
</dbReference>
<dbReference type="RefSeq" id="WP_379270776.1">
    <property type="nucleotide sequence ID" value="NZ_JBHUGT010000010.1"/>
</dbReference>
<dbReference type="SUPFAM" id="SSF88946">
    <property type="entry name" value="Sigma2 domain of RNA polymerase sigma factors"/>
    <property type="match status" value="1"/>
</dbReference>
<dbReference type="InterPro" id="IPR029068">
    <property type="entry name" value="Glyas_Bleomycin-R_OHBP_Dase"/>
</dbReference>
<protein>
    <submittedName>
        <fullName evidence="8">Sigma-70 family RNA polymerase sigma factor</fullName>
    </submittedName>
</protein>
<feature type="domain" description="RNA polymerase sigma-70 region 2" evidence="6">
    <location>
        <begin position="21"/>
        <end position="82"/>
    </location>
</feature>
<dbReference type="Gene3D" id="1.10.10.10">
    <property type="entry name" value="Winged helix-like DNA-binding domain superfamily/Winged helix DNA-binding domain"/>
    <property type="match status" value="1"/>
</dbReference>
<evidence type="ECO:0000256" key="2">
    <source>
        <dbReference type="ARBA" id="ARBA00023015"/>
    </source>
</evidence>
<dbReference type="Proteomes" id="UP001597493">
    <property type="component" value="Unassembled WGS sequence"/>
</dbReference>
<dbReference type="SUPFAM" id="SSF88659">
    <property type="entry name" value="Sigma3 and sigma4 domains of RNA polymerase sigma factors"/>
    <property type="match status" value="1"/>
</dbReference>
<reference evidence="9" key="1">
    <citation type="journal article" date="2019" name="Int. J. Syst. Evol. Microbiol.">
        <title>The Global Catalogue of Microorganisms (GCM) 10K type strain sequencing project: providing services to taxonomists for standard genome sequencing and annotation.</title>
        <authorList>
            <consortium name="The Broad Institute Genomics Platform"/>
            <consortium name="The Broad Institute Genome Sequencing Center for Infectious Disease"/>
            <person name="Wu L."/>
            <person name="Ma J."/>
        </authorList>
    </citation>
    <scope>NUCLEOTIDE SEQUENCE [LARGE SCALE GENOMIC DNA]</scope>
    <source>
        <strain evidence="9">TISTR 1827</strain>
    </source>
</reference>